<evidence type="ECO:0000256" key="1">
    <source>
        <dbReference type="SAM" id="MobiDB-lite"/>
    </source>
</evidence>
<protein>
    <recommendedName>
        <fullName evidence="4">DUF3140 domain-containing protein</fullName>
    </recommendedName>
</protein>
<dbReference type="AlphaFoldDB" id="A0A853BHN3"/>
<dbReference type="RefSeq" id="WP_179765795.1">
    <property type="nucleotide sequence ID" value="NZ_JACCFO010000001.1"/>
</dbReference>
<dbReference type="Proteomes" id="UP000575985">
    <property type="component" value="Unassembled WGS sequence"/>
</dbReference>
<organism evidence="2 3">
    <name type="scientific">Streptomonospora nanhaiensis</name>
    <dbReference type="NCBI Taxonomy" id="1323731"/>
    <lineage>
        <taxon>Bacteria</taxon>
        <taxon>Bacillati</taxon>
        <taxon>Actinomycetota</taxon>
        <taxon>Actinomycetes</taxon>
        <taxon>Streptosporangiales</taxon>
        <taxon>Nocardiopsidaceae</taxon>
        <taxon>Streptomonospora</taxon>
    </lineage>
</organism>
<evidence type="ECO:0008006" key="4">
    <source>
        <dbReference type="Google" id="ProtNLM"/>
    </source>
</evidence>
<keyword evidence="3" id="KW-1185">Reference proteome</keyword>
<comment type="caution">
    <text evidence="2">The sequence shown here is derived from an EMBL/GenBank/DDBJ whole genome shotgun (WGS) entry which is preliminary data.</text>
</comment>
<evidence type="ECO:0000313" key="2">
    <source>
        <dbReference type="EMBL" id="NYI94077.1"/>
    </source>
</evidence>
<feature type="region of interest" description="Disordered" evidence="1">
    <location>
        <begin position="104"/>
        <end position="129"/>
    </location>
</feature>
<dbReference type="EMBL" id="JACCFO010000001">
    <property type="protein sequence ID" value="NYI94077.1"/>
    <property type="molecule type" value="Genomic_DNA"/>
</dbReference>
<dbReference type="PANTHER" id="PTHR40630">
    <property type="entry name" value="POSSIBLE DNA-BINDING PROTEIN"/>
    <property type="match status" value="1"/>
</dbReference>
<gene>
    <name evidence="2" type="ORF">HNR12_000354</name>
</gene>
<evidence type="ECO:0000313" key="3">
    <source>
        <dbReference type="Proteomes" id="UP000575985"/>
    </source>
</evidence>
<dbReference type="Pfam" id="PF11338">
    <property type="entry name" value="DUF3140"/>
    <property type="match status" value="1"/>
</dbReference>
<dbReference type="InterPro" id="IPR021487">
    <property type="entry name" value="DUF3140"/>
</dbReference>
<dbReference type="PANTHER" id="PTHR40630:SF1">
    <property type="entry name" value="DNA-BINDING PROTEIN"/>
    <property type="match status" value="1"/>
</dbReference>
<accession>A0A853BHN3</accession>
<reference evidence="2 3" key="1">
    <citation type="submission" date="2020-07" db="EMBL/GenBank/DDBJ databases">
        <title>Sequencing the genomes of 1000 actinobacteria strains.</title>
        <authorList>
            <person name="Klenk H.-P."/>
        </authorList>
    </citation>
    <scope>NUCLEOTIDE SEQUENCE [LARGE SCALE GENOMIC DNA]</scope>
    <source>
        <strain evidence="2 3">DSM 45927</strain>
    </source>
</reference>
<sequence length="129" mass="14474">MARERTDPQTEELWQEFHASVNMTGEELRRWLLTDASGPDRFGSEPSMGVSDIGRRVVAVLDKRRVDLTGEDVETMRTVVERVGELLATPVERRDDAWRHRLMTLGHDPLQPDPRGAEDDPGAGGEGPQ</sequence>
<proteinExistence type="predicted"/>
<name>A0A853BHN3_9ACTN</name>